<dbReference type="InterPro" id="IPR001509">
    <property type="entry name" value="Epimerase_deHydtase"/>
</dbReference>
<evidence type="ECO:0000256" key="3">
    <source>
        <dbReference type="ARBA" id="ARBA00022787"/>
    </source>
</evidence>
<keyword evidence="5" id="KW-0496">Mitochondrion</keyword>
<keyword evidence="3" id="KW-1000">Mitochondrion outer membrane</keyword>
<evidence type="ECO:0000256" key="1">
    <source>
        <dbReference type="ARBA" id="ARBA00004450"/>
    </source>
</evidence>
<gene>
    <name evidence="8" type="ORF">AJ80_05827</name>
</gene>
<dbReference type="FunFam" id="3.40.50.720:FF:000366">
    <property type="entry name" value="Protein FMP52, mitochondrial"/>
    <property type="match status" value="1"/>
</dbReference>
<feature type="domain" description="NAD-dependent epimerase/dehydratase" evidence="7">
    <location>
        <begin position="5"/>
        <end position="173"/>
    </location>
</feature>
<keyword evidence="9" id="KW-1185">Reference proteome</keyword>
<evidence type="ECO:0000256" key="6">
    <source>
        <dbReference type="ARBA" id="ARBA00023136"/>
    </source>
</evidence>
<organism evidence="8 9">
    <name type="scientific">Polytolypa hystricis (strain UAMH7299)</name>
    <dbReference type="NCBI Taxonomy" id="1447883"/>
    <lineage>
        <taxon>Eukaryota</taxon>
        <taxon>Fungi</taxon>
        <taxon>Dikarya</taxon>
        <taxon>Ascomycota</taxon>
        <taxon>Pezizomycotina</taxon>
        <taxon>Eurotiomycetes</taxon>
        <taxon>Eurotiomycetidae</taxon>
        <taxon>Onygenales</taxon>
        <taxon>Onygenales incertae sedis</taxon>
        <taxon>Polytolypa</taxon>
    </lineage>
</organism>
<keyword evidence="4" id="KW-0809">Transit peptide</keyword>
<dbReference type="GO" id="GO:0005741">
    <property type="term" value="C:mitochondrial outer membrane"/>
    <property type="evidence" value="ECO:0007669"/>
    <property type="project" value="UniProtKB-SubCell"/>
</dbReference>
<dbReference type="AlphaFoldDB" id="A0A2B7Y1Q1"/>
<dbReference type="Pfam" id="PF01370">
    <property type="entry name" value="Epimerase"/>
    <property type="match status" value="1"/>
</dbReference>
<dbReference type="InterPro" id="IPR036291">
    <property type="entry name" value="NAD(P)-bd_dom_sf"/>
</dbReference>
<sequence length="230" mass="24690">MATAAVFGCTGAVGSQILATLLATDTFASIKTISRRLPKAQSPKLSTLEEADVSKWGSMIPSLSPKPSTIFNAVGTTRAAAGGLQNQWKIDHDLCIENAKAAKQAGVKTYVFISSAGTRELFSSYVPYSKMKIGVEDAIKDLNFEHAIILRPGMIIGREKAKAPLLEKVVGNLNRLVGQGGQDRIGQDQTIIGRAAVAAARMAEEGKAPSKYWVVEMADIVKLGRDEWKE</sequence>
<dbReference type="Proteomes" id="UP000224634">
    <property type="component" value="Unassembled WGS sequence"/>
</dbReference>
<comment type="similarity">
    <text evidence="2">Belongs to the FMP52 family.</text>
</comment>
<evidence type="ECO:0000313" key="9">
    <source>
        <dbReference type="Proteomes" id="UP000224634"/>
    </source>
</evidence>
<dbReference type="PANTHER" id="PTHR14097:SF7">
    <property type="entry name" value="OXIDOREDUCTASE HTATIP2"/>
    <property type="match status" value="1"/>
</dbReference>
<protein>
    <submittedName>
        <fullName evidence="8">Protein fmp52-2, mitochondrial</fullName>
    </submittedName>
</protein>
<dbReference type="OrthoDB" id="430436at2759"/>
<keyword evidence="6" id="KW-0472">Membrane</keyword>
<dbReference type="Gene3D" id="3.40.50.720">
    <property type="entry name" value="NAD(P)-binding Rossmann-like Domain"/>
    <property type="match status" value="1"/>
</dbReference>
<evidence type="ECO:0000256" key="2">
    <source>
        <dbReference type="ARBA" id="ARBA00006617"/>
    </source>
</evidence>
<dbReference type="SUPFAM" id="SSF51735">
    <property type="entry name" value="NAD(P)-binding Rossmann-fold domains"/>
    <property type="match status" value="1"/>
</dbReference>
<dbReference type="STRING" id="1447883.A0A2B7Y1Q1"/>
<comment type="caution">
    <text evidence="8">The sequence shown here is derived from an EMBL/GenBank/DDBJ whole genome shotgun (WGS) entry which is preliminary data.</text>
</comment>
<dbReference type="EMBL" id="PDNA01000091">
    <property type="protein sequence ID" value="PGH14647.1"/>
    <property type="molecule type" value="Genomic_DNA"/>
</dbReference>
<reference evidence="8 9" key="1">
    <citation type="submission" date="2017-10" db="EMBL/GenBank/DDBJ databases">
        <title>Comparative genomics in systemic dimorphic fungi from Ajellomycetaceae.</title>
        <authorList>
            <person name="Munoz J.F."/>
            <person name="Mcewen J.G."/>
            <person name="Clay O.K."/>
            <person name="Cuomo C.A."/>
        </authorList>
    </citation>
    <scope>NUCLEOTIDE SEQUENCE [LARGE SCALE GENOMIC DNA]</scope>
    <source>
        <strain evidence="8 9">UAMH7299</strain>
    </source>
</reference>
<proteinExistence type="inferred from homology"/>
<comment type="subcellular location">
    <subcellularLocation>
        <location evidence="1">Mitochondrion outer membrane</location>
        <topology evidence="1">Peripheral membrane protein</topology>
    </subcellularLocation>
</comment>
<dbReference type="PANTHER" id="PTHR14097">
    <property type="entry name" value="OXIDOREDUCTASE HTATIP2"/>
    <property type="match status" value="1"/>
</dbReference>
<evidence type="ECO:0000256" key="4">
    <source>
        <dbReference type="ARBA" id="ARBA00022946"/>
    </source>
</evidence>
<name>A0A2B7Y1Q1_POLH7</name>
<accession>A0A2B7Y1Q1</accession>
<evidence type="ECO:0000313" key="8">
    <source>
        <dbReference type="EMBL" id="PGH14647.1"/>
    </source>
</evidence>
<dbReference type="GO" id="GO:0051170">
    <property type="term" value="P:import into nucleus"/>
    <property type="evidence" value="ECO:0007669"/>
    <property type="project" value="TreeGrafter"/>
</dbReference>
<evidence type="ECO:0000259" key="7">
    <source>
        <dbReference type="Pfam" id="PF01370"/>
    </source>
</evidence>
<evidence type="ECO:0000256" key="5">
    <source>
        <dbReference type="ARBA" id="ARBA00023128"/>
    </source>
</evidence>